<feature type="region of interest" description="Disordered" evidence="1">
    <location>
        <begin position="100"/>
        <end position="138"/>
    </location>
</feature>
<evidence type="ECO:0000313" key="2">
    <source>
        <dbReference type="EMBL" id="QHR76628.1"/>
    </source>
</evidence>
<proteinExistence type="predicted"/>
<keyword evidence="2" id="KW-0255">Endonuclease</keyword>
<evidence type="ECO:0000256" key="1">
    <source>
        <dbReference type="SAM" id="MobiDB-lite"/>
    </source>
</evidence>
<dbReference type="Proteomes" id="UP000465017">
    <property type="component" value="Genome"/>
</dbReference>
<protein>
    <submittedName>
        <fullName evidence="2">Putative endonuclease</fullName>
    </submittedName>
</protein>
<evidence type="ECO:0000313" key="3">
    <source>
        <dbReference type="Proteomes" id="UP000465017"/>
    </source>
</evidence>
<dbReference type="EMBL" id="MN850651">
    <property type="protein sequence ID" value="QHR76628.1"/>
    <property type="molecule type" value="Genomic_DNA"/>
</dbReference>
<dbReference type="SUPFAM" id="SSF64496">
    <property type="entry name" value="DNA-binding domain of intron-encoded endonucleases"/>
    <property type="match status" value="1"/>
</dbReference>
<sequence>MATYYRLYITTFETSTGIKIYGGKHKSVYEDPSKDPYTGSGTFIRRAKRKYGPSCIKEIIWSKPFESKALMDEAEELLVDELSILENCANLVKGGAGGRSYINPEDNPSIGQKRSVQTKKKMSDAAKSRKWTEEGLRKRKESTARMWKDFKHRHPDFSGSKNPAARKVSVNGKIFNTCKECGEEFNITSSAVIGRCKNNKPKWAGWNYVDV</sequence>
<keyword evidence="2" id="KW-0378">Hydrolase</keyword>
<name>A0A6B9XJ06_9CAUD</name>
<dbReference type="GO" id="GO:0004519">
    <property type="term" value="F:endonuclease activity"/>
    <property type="evidence" value="ECO:0007669"/>
    <property type="project" value="UniProtKB-KW"/>
</dbReference>
<accession>A0A6B9XJ06</accession>
<organism evidence="2 3">
    <name type="scientific">Escherichia phage moskry</name>
    <dbReference type="NCBI Taxonomy" id="2696425"/>
    <lineage>
        <taxon>Viruses</taxon>
        <taxon>Duplodnaviria</taxon>
        <taxon>Heunggongvirae</taxon>
        <taxon>Uroviricota</taxon>
        <taxon>Caudoviricetes</taxon>
        <taxon>Pantevenvirales</taxon>
        <taxon>Straboviridae</taxon>
        <taxon>Tevenvirinae</taxon>
        <taxon>Mosigvirus</taxon>
        <taxon>Mosigvirus mar005p1</taxon>
    </lineage>
</organism>
<gene>
    <name evidence="2" type="ORF">moskry_190</name>
</gene>
<reference evidence="3" key="1">
    <citation type="submission" date="2019-12" db="EMBL/GenBank/DDBJ databases">
        <authorList>
            <person name="Olsen N.S."/>
            <person name="Junco L.M.F."/>
            <person name="Kot W."/>
            <person name="Hansen L.H."/>
        </authorList>
    </citation>
    <scope>NUCLEOTIDE SEQUENCE [LARGE SCALE GENOMIC DNA]</scope>
</reference>
<keyword evidence="2" id="KW-0540">Nuclease</keyword>
<feature type="compositionally biased region" description="Basic and acidic residues" evidence="1">
    <location>
        <begin position="121"/>
        <end position="138"/>
    </location>
</feature>